<dbReference type="AlphaFoldDB" id="A0A9X9M4A5"/>
<proteinExistence type="predicted"/>
<reference evidence="1 2" key="1">
    <citation type="submission" date="2018-10" db="EMBL/GenBank/DDBJ databases">
        <authorList>
            <person name="Ekblom R."/>
            <person name="Jareborg N."/>
        </authorList>
    </citation>
    <scope>NUCLEOTIDE SEQUENCE [LARGE SCALE GENOMIC DNA]</scope>
    <source>
        <tissue evidence="1">Muscle</tissue>
    </source>
</reference>
<organism evidence="1 2">
    <name type="scientific">Gulo gulo</name>
    <name type="common">Wolverine</name>
    <name type="synonym">Gluton</name>
    <dbReference type="NCBI Taxonomy" id="48420"/>
    <lineage>
        <taxon>Eukaryota</taxon>
        <taxon>Metazoa</taxon>
        <taxon>Chordata</taxon>
        <taxon>Craniata</taxon>
        <taxon>Vertebrata</taxon>
        <taxon>Euteleostomi</taxon>
        <taxon>Mammalia</taxon>
        <taxon>Eutheria</taxon>
        <taxon>Laurasiatheria</taxon>
        <taxon>Carnivora</taxon>
        <taxon>Caniformia</taxon>
        <taxon>Musteloidea</taxon>
        <taxon>Mustelidae</taxon>
        <taxon>Guloninae</taxon>
        <taxon>Gulo</taxon>
    </lineage>
</organism>
<accession>A0A9X9M4A5</accession>
<dbReference type="Proteomes" id="UP000269945">
    <property type="component" value="Unassembled WGS sequence"/>
</dbReference>
<sequence>MLFDIYKNSLTPNKEETFIRHKVCPKKRNYSSWISPISKFYYF</sequence>
<name>A0A9X9M4A5_GULGU</name>
<gene>
    <name evidence="1" type="ORF">BN2614_LOCUS2</name>
</gene>
<comment type="caution">
    <text evidence="1">The sequence shown here is derived from an EMBL/GenBank/DDBJ whole genome shotgun (WGS) entry which is preliminary data.</text>
</comment>
<evidence type="ECO:0000313" key="1">
    <source>
        <dbReference type="EMBL" id="VCX32294.1"/>
    </source>
</evidence>
<keyword evidence="2" id="KW-1185">Reference proteome</keyword>
<evidence type="ECO:0000313" key="2">
    <source>
        <dbReference type="Proteomes" id="UP000269945"/>
    </source>
</evidence>
<dbReference type="EMBL" id="CYRY02042207">
    <property type="protein sequence ID" value="VCX32294.1"/>
    <property type="molecule type" value="Genomic_DNA"/>
</dbReference>
<protein>
    <submittedName>
        <fullName evidence="1">Uncharacterized protein</fullName>
    </submittedName>
</protein>